<organism evidence="1 2">
    <name type="scientific">Devosia crocina</name>
    <dbReference type="NCBI Taxonomy" id="429728"/>
    <lineage>
        <taxon>Bacteria</taxon>
        <taxon>Pseudomonadati</taxon>
        <taxon>Pseudomonadota</taxon>
        <taxon>Alphaproteobacteria</taxon>
        <taxon>Hyphomicrobiales</taxon>
        <taxon>Devosiaceae</taxon>
        <taxon>Devosia</taxon>
    </lineage>
</organism>
<dbReference type="AlphaFoldDB" id="A0A1I7N7V8"/>
<reference evidence="1 2" key="1">
    <citation type="submission" date="2016-10" db="EMBL/GenBank/DDBJ databases">
        <authorList>
            <person name="de Groot N.N."/>
        </authorList>
    </citation>
    <scope>NUCLEOTIDE SEQUENCE [LARGE SCALE GENOMIC DNA]</scope>
    <source>
        <strain evidence="1 2">IPL20</strain>
    </source>
</reference>
<dbReference type="Pfam" id="PF11011">
    <property type="entry name" value="DUF2849"/>
    <property type="match status" value="1"/>
</dbReference>
<dbReference type="RefSeq" id="WP_092421891.1">
    <property type="nucleotide sequence ID" value="NZ_FPCK01000001.1"/>
</dbReference>
<dbReference type="STRING" id="429728.SAMN05216456_1090"/>
<evidence type="ECO:0008006" key="3">
    <source>
        <dbReference type="Google" id="ProtNLM"/>
    </source>
</evidence>
<gene>
    <name evidence="1" type="ORF">SAMN05216456_1090</name>
</gene>
<protein>
    <recommendedName>
        <fullName evidence="3">DUF2849 domain-containing protein</fullName>
    </recommendedName>
</protein>
<sequence length="109" mass="11822">MSKEILTGNELTSGATVYLSRGDTWVEGLHLARLFAKEDVAERDAALAATKATGRIISLEIEEVEVVDGEIVPKRLRERIRAAGPTAPLSLNGQAYDRQHLGEDGHVSI</sequence>
<proteinExistence type="predicted"/>
<keyword evidence="2" id="KW-1185">Reference proteome</keyword>
<name>A0A1I7N7V8_9HYPH</name>
<dbReference type="InterPro" id="IPR021270">
    <property type="entry name" value="DUF2849"/>
</dbReference>
<evidence type="ECO:0000313" key="2">
    <source>
        <dbReference type="Proteomes" id="UP000199074"/>
    </source>
</evidence>
<dbReference type="Proteomes" id="UP000199074">
    <property type="component" value="Unassembled WGS sequence"/>
</dbReference>
<dbReference type="OrthoDB" id="9815695at2"/>
<accession>A0A1I7N7V8</accession>
<dbReference type="EMBL" id="FPCK01000001">
    <property type="protein sequence ID" value="SFV30663.1"/>
    <property type="molecule type" value="Genomic_DNA"/>
</dbReference>
<evidence type="ECO:0000313" key="1">
    <source>
        <dbReference type="EMBL" id="SFV30663.1"/>
    </source>
</evidence>